<evidence type="ECO:0000259" key="12">
    <source>
        <dbReference type="Pfam" id="PF03908"/>
    </source>
</evidence>
<evidence type="ECO:0000256" key="2">
    <source>
        <dbReference type="ARBA" id="ARBA00022448"/>
    </source>
</evidence>
<comment type="caution">
    <text evidence="13">The sequence shown here is derived from an EMBL/GenBank/DDBJ whole genome shotgun (WGS) entry which is preliminary data.</text>
</comment>
<dbReference type="GO" id="GO:0005484">
    <property type="term" value="F:SNAP receptor activity"/>
    <property type="evidence" value="ECO:0007669"/>
    <property type="project" value="InterPro"/>
</dbReference>
<accession>A0AAN6JJ24</accession>
<dbReference type="PANTHER" id="PTHR12825">
    <property type="entry name" value="BNIP1-RELATED"/>
    <property type="match status" value="1"/>
</dbReference>
<feature type="compositionally biased region" description="Acidic residues" evidence="10">
    <location>
        <begin position="375"/>
        <end position="395"/>
    </location>
</feature>
<dbReference type="PANTHER" id="PTHR12825:SF0">
    <property type="entry name" value="VESICLE TRANSPORT PROTEIN SEC20"/>
    <property type="match status" value="1"/>
</dbReference>
<reference evidence="13" key="1">
    <citation type="journal article" date="2023" name="PhytoFront">
        <title>Draft Genome Resources of Seven Strains of Tilletia horrida, Causal Agent of Kernel Smut of Rice.</title>
        <authorList>
            <person name="Khanal S."/>
            <person name="Antony Babu S."/>
            <person name="Zhou X.G."/>
        </authorList>
    </citation>
    <scope>NUCLEOTIDE SEQUENCE</scope>
    <source>
        <strain evidence="13">TX3</strain>
    </source>
</reference>
<evidence type="ECO:0000256" key="10">
    <source>
        <dbReference type="SAM" id="MobiDB-lite"/>
    </source>
</evidence>
<gene>
    <name evidence="13" type="primary">SEC20</name>
    <name evidence="13" type="ORF">OC842_004709</name>
</gene>
<evidence type="ECO:0000313" key="14">
    <source>
        <dbReference type="Proteomes" id="UP001176521"/>
    </source>
</evidence>
<dbReference type="AlphaFoldDB" id="A0AAN6JJ24"/>
<evidence type="ECO:0000256" key="5">
    <source>
        <dbReference type="ARBA" id="ARBA00022892"/>
    </source>
</evidence>
<evidence type="ECO:0000256" key="3">
    <source>
        <dbReference type="ARBA" id="ARBA00022692"/>
    </source>
</evidence>
<dbReference type="EMBL" id="JAPDMQ010000292">
    <property type="protein sequence ID" value="KAK0527923.1"/>
    <property type="molecule type" value="Genomic_DNA"/>
</dbReference>
<evidence type="ECO:0000256" key="7">
    <source>
        <dbReference type="ARBA" id="ARBA00023054"/>
    </source>
</evidence>
<name>A0AAN6JJ24_9BASI</name>
<dbReference type="Pfam" id="PF03908">
    <property type="entry name" value="Sec20"/>
    <property type="match status" value="1"/>
</dbReference>
<keyword evidence="14" id="KW-1185">Reference proteome</keyword>
<evidence type="ECO:0000256" key="9">
    <source>
        <dbReference type="ARBA" id="ARBA00037934"/>
    </source>
</evidence>
<comment type="similarity">
    <text evidence="9">Belongs to the SEC20 family.</text>
</comment>
<dbReference type="GO" id="GO:0006890">
    <property type="term" value="P:retrograde vesicle-mediated transport, Golgi to endoplasmic reticulum"/>
    <property type="evidence" value="ECO:0007669"/>
    <property type="project" value="InterPro"/>
</dbReference>
<evidence type="ECO:0000256" key="8">
    <source>
        <dbReference type="ARBA" id="ARBA00023136"/>
    </source>
</evidence>
<keyword evidence="4" id="KW-0256">Endoplasmic reticulum</keyword>
<keyword evidence="2" id="KW-0813">Transport</keyword>
<dbReference type="InterPro" id="IPR056173">
    <property type="entry name" value="Sec20_C"/>
</dbReference>
<keyword evidence="3 11" id="KW-0812">Transmembrane</keyword>
<comment type="subcellular location">
    <subcellularLocation>
        <location evidence="1">Endoplasmic reticulum membrane</location>
        <topology evidence="1">Single-pass type IV membrane protein</topology>
    </subcellularLocation>
</comment>
<dbReference type="GO" id="GO:0005789">
    <property type="term" value="C:endoplasmic reticulum membrane"/>
    <property type="evidence" value="ECO:0007669"/>
    <property type="project" value="UniProtKB-SubCell"/>
</dbReference>
<protein>
    <submittedName>
        <fullName evidence="13">Protein transport protein sec20</fullName>
    </submittedName>
</protein>
<feature type="domain" description="Sec20 C-terminal" evidence="12">
    <location>
        <begin position="141"/>
        <end position="230"/>
    </location>
</feature>
<evidence type="ECO:0000256" key="11">
    <source>
        <dbReference type="SAM" id="Phobius"/>
    </source>
</evidence>
<evidence type="ECO:0000256" key="6">
    <source>
        <dbReference type="ARBA" id="ARBA00022989"/>
    </source>
</evidence>
<dbReference type="Proteomes" id="UP001176521">
    <property type="component" value="Unassembled WGS sequence"/>
</dbReference>
<evidence type="ECO:0000256" key="1">
    <source>
        <dbReference type="ARBA" id="ARBA00004163"/>
    </source>
</evidence>
<dbReference type="InterPro" id="IPR005606">
    <property type="entry name" value="Sec20"/>
</dbReference>
<sequence>MAHPSQLAASLDRHLRAIDTLSLPALHQATDKPAIESADAQLGADLDAASDLFRRLRLCLDDADSAQERADIETVLDESGRELNRLRIASRGARSSAYARAKTAAAQAARQELSLLGAAGSGFARPNPASSAEGDKVQTAAADVTSALQRTVQFLSNEVERSTFSAQLLEESSATLQLLNSEYTSFGNVLKNSVTLIKSMEREDWYNFLMVAGSMAFFLGCVLYILKKRIYDNTAGVVLSGAGSVLGKGWRGGAKALKAAKASKSSAAAAALKAASSSSSAALAASRADSAASMAAASSATAAAIAASAAAAATAAAEAANQAQAALGSSSTPSKDSGPGILYSDAETILQEYAEEEAGGDGLEDQLDAMFSFFGDEDNIAEPDAAEAGEGEGEGEPVPAPVPEGGSEPAAAAPPAPAETQIQHEEL</sequence>
<organism evidence="13 14">
    <name type="scientific">Tilletia horrida</name>
    <dbReference type="NCBI Taxonomy" id="155126"/>
    <lineage>
        <taxon>Eukaryota</taxon>
        <taxon>Fungi</taxon>
        <taxon>Dikarya</taxon>
        <taxon>Basidiomycota</taxon>
        <taxon>Ustilaginomycotina</taxon>
        <taxon>Exobasidiomycetes</taxon>
        <taxon>Tilletiales</taxon>
        <taxon>Tilletiaceae</taxon>
        <taxon>Tilletia</taxon>
    </lineage>
</organism>
<keyword evidence="8 11" id="KW-0472">Membrane</keyword>
<proteinExistence type="inferred from homology"/>
<evidence type="ECO:0000313" key="13">
    <source>
        <dbReference type="EMBL" id="KAK0527923.1"/>
    </source>
</evidence>
<keyword evidence="6 11" id="KW-1133">Transmembrane helix</keyword>
<feature type="region of interest" description="Disordered" evidence="10">
    <location>
        <begin position="375"/>
        <end position="427"/>
    </location>
</feature>
<keyword evidence="5" id="KW-0931">ER-Golgi transport</keyword>
<dbReference type="GO" id="GO:0031201">
    <property type="term" value="C:SNARE complex"/>
    <property type="evidence" value="ECO:0007669"/>
    <property type="project" value="TreeGrafter"/>
</dbReference>
<keyword evidence="7" id="KW-0175">Coiled coil</keyword>
<feature type="transmembrane region" description="Helical" evidence="11">
    <location>
        <begin position="205"/>
        <end position="226"/>
    </location>
</feature>
<evidence type="ECO:0000256" key="4">
    <source>
        <dbReference type="ARBA" id="ARBA00022824"/>
    </source>
</evidence>